<comment type="caution">
    <text evidence="1">The sequence shown here is derived from an EMBL/GenBank/DDBJ whole genome shotgun (WGS) entry which is preliminary data.</text>
</comment>
<keyword evidence="2" id="KW-1185">Reference proteome</keyword>
<name>A0A5B7D4X2_PORTR</name>
<evidence type="ECO:0000313" key="1">
    <source>
        <dbReference type="EMBL" id="MPC15806.1"/>
    </source>
</evidence>
<organism evidence="1 2">
    <name type="scientific">Portunus trituberculatus</name>
    <name type="common">Swimming crab</name>
    <name type="synonym">Neptunus trituberculatus</name>
    <dbReference type="NCBI Taxonomy" id="210409"/>
    <lineage>
        <taxon>Eukaryota</taxon>
        <taxon>Metazoa</taxon>
        <taxon>Ecdysozoa</taxon>
        <taxon>Arthropoda</taxon>
        <taxon>Crustacea</taxon>
        <taxon>Multicrustacea</taxon>
        <taxon>Malacostraca</taxon>
        <taxon>Eumalacostraca</taxon>
        <taxon>Eucarida</taxon>
        <taxon>Decapoda</taxon>
        <taxon>Pleocyemata</taxon>
        <taxon>Brachyura</taxon>
        <taxon>Eubrachyura</taxon>
        <taxon>Portunoidea</taxon>
        <taxon>Portunidae</taxon>
        <taxon>Portuninae</taxon>
        <taxon>Portunus</taxon>
    </lineage>
</organism>
<proteinExistence type="predicted"/>
<reference evidence="1 2" key="1">
    <citation type="submission" date="2019-05" db="EMBL/GenBank/DDBJ databases">
        <title>Another draft genome of Portunus trituberculatus and its Hox gene families provides insights of decapod evolution.</title>
        <authorList>
            <person name="Jeong J.-H."/>
            <person name="Song I."/>
            <person name="Kim S."/>
            <person name="Choi T."/>
            <person name="Kim D."/>
            <person name="Ryu S."/>
            <person name="Kim W."/>
        </authorList>
    </citation>
    <scope>NUCLEOTIDE SEQUENCE [LARGE SCALE GENOMIC DNA]</scope>
    <source>
        <tissue evidence="1">Muscle</tissue>
    </source>
</reference>
<protein>
    <submittedName>
        <fullName evidence="1">Uncharacterized protein</fullName>
    </submittedName>
</protein>
<accession>A0A5B7D4X2</accession>
<sequence>MQWSTRTPPPPPRLRPLLPAGPAVTHCLATAAVAYTLPDGSLQHLSHQLIALGLLQINMTITVVNRSQHVAYLVGEKGELG</sequence>
<gene>
    <name evidence="1" type="ORF">E2C01_008609</name>
</gene>
<dbReference type="AlphaFoldDB" id="A0A5B7D4X2"/>
<dbReference type="EMBL" id="VSRR010000455">
    <property type="protein sequence ID" value="MPC15806.1"/>
    <property type="molecule type" value="Genomic_DNA"/>
</dbReference>
<evidence type="ECO:0000313" key="2">
    <source>
        <dbReference type="Proteomes" id="UP000324222"/>
    </source>
</evidence>
<dbReference type="Proteomes" id="UP000324222">
    <property type="component" value="Unassembled WGS sequence"/>
</dbReference>